<evidence type="ECO:0000256" key="10">
    <source>
        <dbReference type="ARBA" id="ARBA00023167"/>
    </source>
</evidence>
<feature type="domain" description="ACT" evidence="15">
    <location>
        <begin position="349"/>
        <end position="423"/>
    </location>
</feature>
<reference evidence="16" key="1">
    <citation type="submission" date="2021-08" db="EMBL/GenBank/DDBJ databases">
        <title>Comparative analyses of Brucepasteria parasyntrophica and Teretinema zuelzerae.</title>
        <authorList>
            <person name="Song Y."/>
            <person name="Brune A."/>
        </authorList>
    </citation>
    <scope>NUCLEOTIDE SEQUENCE</scope>
    <source>
        <strain evidence="16">DSM 1903</strain>
    </source>
</reference>
<evidence type="ECO:0000256" key="7">
    <source>
        <dbReference type="ARBA" id="ARBA00022697"/>
    </source>
</evidence>
<evidence type="ECO:0000313" key="17">
    <source>
        <dbReference type="Proteomes" id="UP001198163"/>
    </source>
</evidence>
<dbReference type="PROSITE" id="PS51671">
    <property type="entry name" value="ACT"/>
    <property type="match status" value="1"/>
</dbReference>
<evidence type="ECO:0000256" key="13">
    <source>
        <dbReference type="RuleBase" id="RU000579"/>
    </source>
</evidence>
<dbReference type="Proteomes" id="UP001198163">
    <property type="component" value="Unassembled WGS sequence"/>
</dbReference>
<evidence type="ECO:0000256" key="8">
    <source>
        <dbReference type="ARBA" id="ARBA00022857"/>
    </source>
</evidence>
<feature type="binding site" evidence="12">
    <location>
        <position position="190"/>
    </location>
    <ligand>
        <name>L-homoserine</name>
        <dbReference type="ChEBI" id="CHEBI:57476"/>
    </ligand>
</feature>
<dbReference type="SUPFAM" id="SSF51735">
    <property type="entry name" value="NAD(P)-binding Rossmann-fold domains"/>
    <property type="match status" value="1"/>
</dbReference>
<dbReference type="GO" id="GO:0009088">
    <property type="term" value="P:threonine biosynthetic process"/>
    <property type="evidence" value="ECO:0007669"/>
    <property type="project" value="UniProtKB-KW"/>
</dbReference>
<evidence type="ECO:0000256" key="6">
    <source>
        <dbReference type="ARBA" id="ARBA00022605"/>
    </source>
</evidence>
<gene>
    <name evidence="16" type="ORF">K7J14_01310</name>
</gene>
<comment type="similarity">
    <text evidence="3 14">Belongs to the homoserine dehydrogenase family.</text>
</comment>
<keyword evidence="17" id="KW-1185">Reference proteome</keyword>
<keyword evidence="6 13" id="KW-0028">Amino-acid biosynthesis</keyword>
<dbReference type="Gene3D" id="3.30.360.10">
    <property type="entry name" value="Dihydrodipicolinate Reductase, domain 2"/>
    <property type="match status" value="1"/>
</dbReference>
<dbReference type="EC" id="1.1.1.3" evidence="4 13"/>
<comment type="pathway">
    <text evidence="2 13">Amino-acid biosynthesis; L-methionine biosynthesis via de novo pathway; L-homoserine from L-aspartate: step 3/3.</text>
</comment>
<organism evidence="16 17">
    <name type="scientific">Teretinema zuelzerae</name>
    <dbReference type="NCBI Taxonomy" id="156"/>
    <lineage>
        <taxon>Bacteria</taxon>
        <taxon>Pseudomonadati</taxon>
        <taxon>Spirochaetota</taxon>
        <taxon>Spirochaetia</taxon>
        <taxon>Spirochaetales</taxon>
        <taxon>Treponemataceae</taxon>
        <taxon>Teretinema</taxon>
    </lineage>
</organism>
<comment type="catalytic activity">
    <reaction evidence="13">
        <text>L-homoserine + NADP(+) = L-aspartate 4-semialdehyde + NADPH + H(+)</text>
        <dbReference type="Rhea" id="RHEA:15761"/>
        <dbReference type="ChEBI" id="CHEBI:15378"/>
        <dbReference type="ChEBI" id="CHEBI:57476"/>
        <dbReference type="ChEBI" id="CHEBI:57783"/>
        <dbReference type="ChEBI" id="CHEBI:58349"/>
        <dbReference type="ChEBI" id="CHEBI:537519"/>
        <dbReference type="EC" id="1.1.1.3"/>
    </reaction>
</comment>
<dbReference type="EMBL" id="JAINWA010000001">
    <property type="protein sequence ID" value="MCD1653335.1"/>
    <property type="molecule type" value="Genomic_DNA"/>
</dbReference>
<evidence type="ECO:0000256" key="2">
    <source>
        <dbReference type="ARBA" id="ARBA00005062"/>
    </source>
</evidence>
<dbReference type="PIRSF" id="PIRSF000098">
    <property type="entry name" value="Homoser_dehydrog"/>
    <property type="match status" value="1"/>
</dbReference>
<dbReference type="SUPFAM" id="SSF55021">
    <property type="entry name" value="ACT-like"/>
    <property type="match status" value="1"/>
</dbReference>
<feature type="binding site" evidence="12">
    <location>
        <position position="105"/>
    </location>
    <ligand>
        <name>NADPH</name>
        <dbReference type="ChEBI" id="CHEBI:57783"/>
    </ligand>
</feature>
<dbReference type="InterPro" id="IPR016204">
    <property type="entry name" value="HDH"/>
</dbReference>
<dbReference type="InterPro" id="IPR036291">
    <property type="entry name" value="NAD(P)-bd_dom_sf"/>
</dbReference>
<evidence type="ECO:0000259" key="15">
    <source>
        <dbReference type="PROSITE" id="PS51671"/>
    </source>
</evidence>
<name>A0AAE3JIM7_9SPIR</name>
<dbReference type="RefSeq" id="WP_230752260.1">
    <property type="nucleotide sequence ID" value="NZ_JAINWA010000001.1"/>
</dbReference>
<dbReference type="Pfam" id="PF03447">
    <property type="entry name" value="NAD_binding_3"/>
    <property type="match status" value="1"/>
</dbReference>
<keyword evidence="9 13" id="KW-0560">Oxidoreductase</keyword>
<evidence type="ECO:0000256" key="4">
    <source>
        <dbReference type="ARBA" id="ARBA00013213"/>
    </source>
</evidence>
<dbReference type="NCBIfam" id="NF004976">
    <property type="entry name" value="PRK06349.1"/>
    <property type="match status" value="1"/>
</dbReference>
<dbReference type="InterPro" id="IPR001342">
    <property type="entry name" value="HDH_cat"/>
</dbReference>
<accession>A0AAE3JIM7</accession>
<dbReference type="Pfam" id="PF00742">
    <property type="entry name" value="Homoserine_dh"/>
    <property type="match status" value="1"/>
</dbReference>
<keyword evidence="8 12" id="KW-0521">NADP</keyword>
<dbReference type="GO" id="GO:0009086">
    <property type="term" value="P:methionine biosynthetic process"/>
    <property type="evidence" value="ECO:0007669"/>
    <property type="project" value="UniProtKB-KW"/>
</dbReference>
<evidence type="ECO:0000256" key="12">
    <source>
        <dbReference type="PIRSR" id="PIRSR000098-2"/>
    </source>
</evidence>
<comment type="caution">
    <text evidence="16">The sequence shown here is derived from an EMBL/GenBank/DDBJ whole genome shotgun (WGS) entry which is preliminary data.</text>
</comment>
<dbReference type="InterPro" id="IPR002912">
    <property type="entry name" value="ACT_dom"/>
</dbReference>
<dbReference type="PANTHER" id="PTHR43331:SF1">
    <property type="entry name" value="HOMOSERINE DEHYDROGENASE"/>
    <property type="match status" value="1"/>
</dbReference>
<evidence type="ECO:0000256" key="14">
    <source>
        <dbReference type="RuleBase" id="RU004171"/>
    </source>
</evidence>
<dbReference type="Gene3D" id="3.30.70.260">
    <property type="match status" value="1"/>
</dbReference>
<evidence type="ECO:0000256" key="3">
    <source>
        <dbReference type="ARBA" id="ARBA00006753"/>
    </source>
</evidence>
<dbReference type="PANTHER" id="PTHR43331">
    <property type="entry name" value="HOMOSERINE DEHYDROGENASE"/>
    <property type="match status" value="1"/>
</dbReference>
<dbReference type="InterPro" id="IPR005106">
    <property type="entry name" value="Asp/hSer_DH_NAD-bd"/>
</dbReference>
<dbReference type="GO" id="GO:0004412">
    <property type="term" value="F:homoserine dehydrogenase activity"/>
    <property type="evidence" value="ECO:0007669"/>
    <property type="project" value="UniProtKB-EC"/>
</dbReference>
<evidence type="ECO:0000256" key="5">
    <source>
        <dbReference type="ARBA" id="ARBA00013376"/>
    </source>
</evidence>
<feature type="binding site" evidence="12">
    <location>
        <begin position="9"/>
        <end position="16"/>
    </location>
    <ligand>
        <name>NADP(+)</name>
        <dbReference type="ChEBI" id="CHEBI:58349"/>
    </ligand>
</feature>
<dbReference type="CDD" id="cd04881">
    <property type="entry name" value="ACT_HSDH-Hom"/>
    <property type="match status" value="1"/>
</dbReference>
<evidence type="ECO:0000256" key="11">
    <source>
        <dbReference type="PIRSR" id="PIRSR000098-1"/>
    </source>
</evidence>
<protein>
    <recommendedName>
        <fullName evidence="5 13">Homoserine dehydrogenase</fullName>
        <ecNumber evidence="4 13">1.1.1.3</ecNumber>
    </recommendedName>
</protein>
<dbReference type="GO" id="GO:0050661">
    <property type="term" value="F:NADP binding"/>
    <property type="evidence" value="ECO:0007669"/>
    <property type="project" value="InterPro"/>
</dbReference>
<dbReference type="SUPFAM" id="SSF55347">
    <property type="entry name" value="Glyceraldehyde-3-phosphate dehydrogenase-like, C-terminal domain"/>
    <property type="match status" value="1"/>
</dbReference>
<evidence type="ECO:0000313" key="16">
    <source>
        <dbReference type="EMBL" id="MCD1653335.1"/>
    </source>
</evidence>
<dbReference type="Pfam" id="PF01842">
    <property type="entry name" value="ACT"/>
    <property type="match status" value="1"/>
</dbReference>
<feature type="active site" description="Proton donor" evidence="11">
    <location>
        <position position="205"/>
    </location>
</feature>
<evidence type="ECO:0000256" key="1">
    <source>
        <dbReference type="ARBA" id="ARBA00005056"/>
    </source>
</evidence>
<sequence>MSDIVIGVIGFGTVGTGVAKILLNDRAMLEERAGCKIVLKRIADLDVSSDRGLALPEGMLIADADAVIGDAEINTVIEVIGGEGAAKKFIEAALKAGKNVITSNKEVIAKHGRAFTELAKAHGCTILYEAAVGGGIPVLHAIRNSLAANRIERVYGIVNGTTNFILSKMTATGADFSATLREAQDLGYAEADPKNDVEGYDATYKLAILSSLAFRCPVDYREIYREGITRITADDIAAAKYFGYTVKILAVGVNREDGLELRVHPVMVPDEHPLASVHDAFNAIFIRGSSLGDSMLYGRGAGELPTASAVVGDVMNLAFRGTQGFSHDTDFALAERKVLPISESITSFFVRCVVNDAPGVLASYANIFAKYRVSIHNIRQMDARDGEATITIITHPTREAEMRAALAEIEALPTVRRVASVIRAGLGD</sequence>
<proteinExistence type="inferred from homology"/>
<evidence type="ECO:0000256" key="9">
    <source>
        <dbReference type="ARBA" id="ARBA00023002"/>
    </source>
</evidence>
<comment type="pathway">
    <text evidence="1 13">Amino-acid biosynthesis; L-threonine biosynthesis; L-threonine from L-aspartate: step 3/5.</text>
</comment>
<dbReference type="AlphaFoldDB" id="A0AAE3JIM7"/>
<keyword evidence="10 13" id="KW-0486">Methionine biosynthesis</keyword>
<dbReference type="Gene3D" id="3.40.50.720">
    <property type="entry name" value="NAD(P)-binding Rossmann-like Domain"/>
    <property type="match status" value="1"/>
</dbReference>
<dbReference type="InterPro" id="IPR045865">
    <property type="entry name" value="ACT-like_dom_sf"/>
</dbReference>
<dbReference type="PROSITE" id="PS01042">
    <property type="entry name" value="HOMOSER_DHGENASE"/>
    <property type="match status" value="1"/>
</dbReference>
<dbReference type="FunFam" id="3.30.360.10:FF:000005">
    <property type="entry name" value="Homoserine dehydrogenase"/>
    <property type="match status" value="1"/>
</dbReference>
<dbReference type="InterPro" id="IPR019811">
    <property type="entry name" value="HDH_CS"/>
</dbReference>
<keyword evidence="7 13" id="KW-0791">Threonine biosynthesis</keyword>